<dbReference type="EC" id="2.7.7.7" evidence="1"/>
<dbReference type="SUPFAM" id="SSF56672">
    <property type="entry name" value="DNA/RNA polymerases"/>
    <property type="match status" value="1"/>
</dbReference>
<evidence type="ECO:0000259" key="5">
    <source>
        <dbReference type="SMART" id="SM00482"/>
    </source>
</evidence>
<evidence type="ECO:0000256" key="1">
    <source>
        <dbReference type="ARBA" id="ARBA00012417"/>
    </source>
</evidence>
<dbReference type="PANTHER" id="PTHR10133:SF27">
    <property type="entry name" value="DNA POLYMERASE NU"/>
    <property type="match status" value="1"/>
</dbReference>
<protein>
    <recommendedName>
        <fullName evidence="1">DNA-directed DNA polymerase</fullName>
        <ecNumber evidence="1">2.7.7.7</ecNumber>
    </recommendedName>
</protein>
<dbReference type="PANTHER" id="PTHR10133">
    <property type="entry name" value="DNA POLYMERASE I"/>
    <property type="match status" value="1"/>
</dbReference>
<organism evidence="6 7">
    <name type="scientific">Microterricola viridarii</name>
    <dbReference type="NCBI Taxonomy" id="412690"/>
    <lineage>
        <taxon>Bacteria</taxon>
        <taxon>Bacillati</taxon>
        <taxon>Actinomycetota</taxon>
        <taxon>Actinomycetes</taxon>
        <taxon>Micrococcales</taxon>
        <taxon>Microbacteriaceae</taxon>
        <taxon>Microterricola</taxon>
    </lineage>
</organism>
<evidence type="ECO:0000313" key="7">
    <source>
        <dbReference type="Proteomes" id="UP000181956"/>
    </source>
</evidence>
<feature type="region of interest" description="Disordered" evidence="4">
    <location>
        <begin position="462"/>
        <end position="481"/>
    </location>
</feature>
<dbReference type="SMART" id="SM00482">
    <property type="entry name" value="POLAc"/>
    <property type="match status" value="1"/>
</dbReference>
<dbReference type="AlphaFoldDB" id="A0A1H1V5C1"/>
<accession>A0A1H1V5C1</accession>
<dbReference type="GO" id="GO:0006302">
    <property type="term" value="P:double-strand break repair"/>
    <property type="evidence" value="ECO:0007669"/>
    <property type="project" value="TreeGrafter"/>
</dbReference>
<keyword evidence="7" id="KW-1185">Reference proteome</keyword>
<dbReference type="OrthoDB" id="4414061at2"/>
<dbReference type="GO" id="GO:0006261">
    <property type="term" value="P:DNA-templated DNA replication"/>
    <property type="evidence" value="ECO:0007669"/>
    <property type="project" value="InterPro"/>
</dbReference>
<dbReference type="Proteomes" id="UP000181956">
    <property type="component" value="Chromosome I"/>
</dbReference>
<dbReference type="Gene3D" id="1.10.150.20">
    <property type="entry name" value="5' to 3' exonuclease, C-terminal subdomain"/>
    <property type="match status" value="1"/>
</dbReference>
<dbReference type="InterPro" id="IPR001098">
    <property type="entry name" value="DNA-dir_DNA_pol_A_palm_dom"/>
</dbReference>
<dbReference type="NCBIfam" id="NF011538">
    <property type="entry name" value="PRK14975.1-1"/>
    <property type="match status" value="1"/>
</dbReference>
<gene>
    <name evidence="6" type="ORF">SAMN04489834_2179</name>
</gene>
<evidence type="ECO:0000256" key="4">
    <source>
        <dbReference type="SAM" id="MobiDB-lite"/>
    </source>
</evidence>
<dbReference type="EMBL" id="LT629742">
    <property type="protein sequence ID" value="SDS80004.1"/>
    <property type="molecule type" value="Genomic_DNA"/>
</dbReference>
<evidence type="ECO:0000256" key="3">
    <source>
        <dbReference type="ARBA" id="ARBA00049244"/>
    </source>
</evidence>
<evidence type="ECO:0000313" key="6">
    <source>
        <dbReference type="EMBL" id="SDS80004.1"/>
    </source>
</evidence>
<dbReference type="Gene3D" id="3.30.70.370">
    <property type="match status" value="1"/>
</dbReference>
<sequence>MHERRGSRHSNVRSVVENGWVTIVLARNSPTEVVASSVDAHGELLGEATVLPFDRLAGFVAEREGAPEPERWVWSDSSRWYGDLLNAGVRVRRCHDLRLSHAILRNSTLTAHTAFARAEPSAWDQPVEPPSAHVAPVHSTLFDLGETMASGRSAAREDSAAEYRRQLQALAEVPDAGRLRLLLAAESVGALIAAEMRHAGLPWRTEVHDALLTAELGPRVPYGTRPARLEELAGRIRGILGDQSVNPDSPQNVLKALNRAGLMITSTNRWELAEYSHPVIAPLLEYKKRARLLTANGWTWMDQWIIDERFHPDYVPGGAATGRWATSGGGALQLPKQIRAAVTADPGWKLVVADAAQLEPRILAALSADTAMAAAGRGTDMYAGIVASGVVESREHAKVAMLGAMYGATTGESGRLMPKLTRAYPRAIRLVEQAARAGERGEHVTSWLGRSSPAPGADWQEAQRLASQPGASAAEESRARSRARDWGRFTRNFVVQGSAAEWALCWMGEIRNGLRAIEERSSTPPGRLATASGAVFESLPHLVFFLHDEIIVHTPEEHAEEVAQTVTEAAAFAGRLLFRDFPVDFPLGIAVVDRYSEAK</sequence>
<comment type="catalytic activity">
    <reaction evidence="3">
        <text>DNA(n) + a 2'-deoxyribonucleoside 5'-triphosphate = DNA(n+1) + diphosphate</text>
        <dbReference type="Rhea" id="RHEA:22508"/>
        <dbReference type="Rhea" id="RHEA-COMP:17339"/>
        <dbReference type="Rhea" id="RHEA-COMP:17340"/>
        <dbReference type="ChEBI" id="CHEBI:33019"/>
        <dbReference type="ChEBI" id="CHEBI:61560"/>
        <dbReference type="ChEBI" id="CHEBI:173112"/>
        <dbReference type="EC" id="2.7.7.7"/>
    </reaction>
</comment>
<feature type="domain" description="DNA-directed DNA polymerase family A palm" evidence="5">
    <location>
        <begin position="335"/>
        <end position="558"/>
    </location>
</feature>
<reference evidence="7" key="1">
    <citation type="submission" date="2016-10" db="EMBL/GenBank/DDBJ databases">
        <authorList>
            <person name="Varghese N."/>
            <person name="Submissions S."/>
        </authorList>
    </citation>
    <scope>NUCLEOTIDE SEQUENCE [LARGE SCALE GENOMIC DNA]</scope>
    <source>
        <strain evidence="7">DSM 21772</strain>
    </source>
</reference>
<evidence type="ECO:0000256" key="2">
    <source>
        <dbReference type="ARBA" id="ARBA00022705"/>
    </source>
</evidence>
<dbReference type="InterPro" id="IPR002298">
    <property type="entry name" value="DNA_polymerase_A"/>
</dbReference>
<dbReference type="Pfam" id="PF00476">
    <property type="entry name" value="DNA_pol_A"/>
    <property type="match status" value="1"/>
</dbReference>
<dbReference type="InterPro" id="IPR043502">
    <property type="entry name" value="DNA/RNA_pol_sf"/>
</dbReference>
<dbReference type="GO" id="GO:0003677">
    <property type="term" value="F:DNA binding"/>
    <property type="evidence" value="ECO:0007669"/>
    <property type="project" value="InterPro"/>
</dbReference>
<keyword evidence="2" id="KW-0235">DNA replication</keyword>
<dbReference type="GO" id="GO:0003887">
    <property type="term" value="F:DNA-directed DNA polymerase activity"/>
    <property type="evidence" value="ECO:0007669"/>
    <property type="project" value="UniProtKB-EC"/>
</dbReference>
<dbReference type="STRING" id="412690.SAMN04489834_2179"/>
<name>A0A1H1V5C1_9MICO</name>
<dbReference type="CDD" id="cd06444">
    <property type="entry name" value="DNA_pol_A"/>
    <property type="match status" value="1"/>
</dbReference>
<proteinExistence type="predicted"/>